<comment type="caution">
    <text evidence="1">The sequence shown here is derived from an EMBL/GenBank/DDBJ whole genome shotgun (WGS) entry which is preliminary data.</text>
</comment>
<proteinExistence type="predicted"/>
<dbReference type="InterPro" id="IPR023696">
    <property type="entry name" value="Ureohydrolase_dom_sf"/>
</dbReference>
<evidence type="ECO:0000313" key="1">
    <source>
        <dbReference type="EMBL" id="MET3731014.1"/>
    </source>
</evidence>
<protein>
    <recommendedName>
        <fullName evidence="3">Arginase family enzyme</fullName>
    </recommendedName>
</protein>
<dbReference type="SUPFAM" id="SSF52768">
    <property type="entry name" value="Arginase/deacetylase"/>
    <property type="match status" value="1"/>
</dbReference>
<accession>A0ABV2LR04</accession>
<dbReference type="Proteomes" id="UP001549146">
    <property type="component" value="Unassembled WGS sequence"/>
</dbReference>
<gene>
    <name evidence="1" type="ORF">ABID46_000573</name>
</gene>
<dbReference type="Pfam" id="PF00491">
    <property type="entry name" value="Arginase"/>
    <property type="match status" value="1"/>
</dbReference>
<name>A0ABV2LR04_9FLAO</name>
<dbReference type="EMBL" id="JBEPMO010000002">
    <property type="protein sequence ID" value="MET3731014.1"/>
    <property type="molecule type" value="Genomic_DNA"/>
</dbReference>
<sequence length="378" mass="44162">MINEFITPVSEELRELASQLDQFSIGQNLRFEEEIQEKSLVFFGVKETRGGAENFNSEISFDGLRKQLYQLKKGHWHLPMYDLGDLHAGATREDTYFAFQKIQEELLALNCTLIILGGSANLAYPQFRSFDSKTHKVNLTCIDNRFRLGNDADQLNSHNYLSKIITTEPHSLFEFTQLGYQTYFVAQEELDLMEHLNFDVKRLGILMESMEEAEPELRNSDMVVMNLEAIQCSDFRSTIELSPNGFNSREICALSRYAGINNKVQSFGVYNFKAKNIPSDDLLVAEILWYFMEGKNHATDTIAWDESESFETFYVQIPEQDLIFYRNITTDQWWLELQEMNEIERLGRQPIPCSHLDYEKSLKGEIPERWWKSYKKLY</sequence>
<keyword evidence="2" id="KW-1185">Reference proteome</keyword>
<dbReference type="CDD" id="cd09988">
    <property type="entry name" value="Formimidoylglutamase"/>
    <property type="match status" value="1"/>
</dbReference>
<dbReference type="InterPro" id="IPR006035">
    <property type="entry name" value="Ureohydrolase"/>
</dbReference>
<organism evidence="1 2">
    <name type="scientific">Moheibacter stercoris</name>
    <dbReference type="NCBI Taxonomy" id="1628251"/>
    <lineage>
        <taxon>Bacteria</taxon>
        <taxon>Pseudomonadati</taxon>
        <taxon>Bacteroidota</taxon>
        <taxon>Flavobacteriia</taxon>
        <taxon>Flavobacteriales</taxon>
        <taxon>Weeksellaceae</taxon>
        <taxon>Moheibacter</taxon>
    </lineage>
</organism>
<dbReference type="RefSeq" id="WP_354506874.1">
    <property type="nucleotide sequence ID" value="NZ_JBEPMO010000002.1"/>
</dbReference>
<dbReference type="Gene3D" id="3.40.800.10">
    <property type="entry name" value="Ureohydrolase domain"/>
    <property type="match status" value="1"/>
</dbReference>
<evidence type="ECO:0008006" key="3">
    <source>
        <dbReference type="Google" id="ProtNLM"/>
    </source>
</evidence>
<reference evidence="1 2" key="1">
    <citation type="submission" date="2024-06" db="EMBL/GenBank/DDBJ databases">
        <title>Genomic Encyclopedia of Type Strains, Phase IV (KMG-IV): sequencing the most valuable type-strain genomes for metagenomic binning, comparative biology and taxonomic classification.</title>
        <authorList>
            <person name="Goeker M."/>
        </authorList>
    </citation>
    <scope>NUCLEOTIDE SEQUENCE [LARGE SCALE GENOMIC DNA]</scope>
    <source>
        <strain evidence="1 2">DSM 29388</strain>
    </source>
</reference>
<evidence type="ECO:0000313" key="2">
    <source>
        <dbReference type="Proteomes" id="UP001549146"/>
    </source>
</evidence>